<dbReference type="PROSITE" id="PS51257">
    <property type="entry name" value="PROKAR_LIPOPROTEIN"/>
    <property type="match status" value="1"/>
</dbReference>
<name>A0A1Y5SD50_9RHOB</name>
<dbReference type="AlphaFoldDB" id="A0A1Y5SD50"/>
<dbReference type="EMBL" id="FWFS01000004">
    <property type="protein sequence ID" value="SLN37301.1"/>
    <property type="molecule type" value="Genomic_DNA"/>
</dbReference>
<protein>
    <submittedName>
        <fullName evidence="1">Uncharacterized protein</fullName>
    </submittedName>
</protein>
<dbReference type="RefSeq" id="WP_085836075.1">
    <property type="nucleotide sequence ID" value="NZ_FWFS01000004.1"/>
</dbReference>
<reference evidence="1 2" key="1">
    <citation type="submission" date="2017-03" db="EMBL/GenBank/DDBJ databases">
        <authorList>
            <person name="Afonso C.L."/>
            <person name="Miller P.J."/>
            <person name="Scott M.A."/>
            <person name="Spackman E."/>
            <person name="Goraichik I."/>
            <person name="Dimitrov K.M."/>
            <person name="Suarez D.L."/>
            <person name="Swayne D.E."/>
        </authorList>
    </citation>
    <scope>NUCLEOTIDE SEQUENCE [LARGE SCALE GENOMIC DNA]</scope>
    <source>
        <strain evidence="1 2">CECT 8620</strain>
    </source>
</reference>
<evidence type="ECO:0000313" key="2">
    <source>
        <dbReference type="Proteomes" id="UP000193862"/>
    </source>
</evidence>
<keyword evidence="2" id="KW-1185">Reference proteome</keyword>
<dbReference type="Proteomes" id="UP000193862">
    <property type="component" value="Unassembled WGS sequence"/>
</dbReference>
<organism evidence="1 2">
    <name type="scientific">Aquimixticola soesokkakensis</name>
    <dbReference type="NCBI Taxonomy" id="1519096"/>
    <lineage>
        <taxon>Bacteria</taxon>
        <taxon>Pseudomonadati</taxon>
        <taxon>Pseudomonadota</taxon>
        <taxon>Alphaproteobacteria</taxon>
        <taxon>Rhodobacterales</taxon>
        <taxon>Paracoccaceae</taxon>
        <taxon>Aquimixticola</taxon>
    </lineage>
</organism>
<proteinExistence type="predicted"/>
<accession>A0A1Y5SD50</accession>
<evidence type="ECO:0000313" key="1">
    <source>
        <dbReference type="EMBL" id="SLN37301.1"/>
    </source>
</evidence>
<gene>
    <name evidence="1" type="ORF">AQS8620_01360</name>
</gene>
<sequence>MIHPRAKALRLTELACCRAGLAGLCLWLAGCTPPPQLDAALSRQALGADYPVLLPTADFAATPEATTSLTAQGAALEARAAALRARADTLRAQPL</sequence>